<evidence type="ECO:0000313" key="12">
    <source>
        <dbReference type="Proteomes" id="UP000050502"/>
    </source>
</evidence>
<reference evidence="11 12" key="1">
    <citation type="submission" date="2015-07" db="EMBL/GenBank/DDBJ databases">
        <title>Whole genome sequence of Ardenticatena maritima DSM 23922.</title>
        <authorList>
            <person name="Hemp J."/>
            <person name="Ward L.M."/>
            <person name="Pace L.A."/>
            <person name="Fischer W.W."/>
        </authorList>
    </citation>
    <scope>NUCLEOTIDE SEQUENCE [LARGE SCALE GENOMIC DNA]</scope>
    <source>
        <strain evidence="11 12">110S</strain>
    </source>
</reference>
<protein>
    <recommendedName>
        <fullName evidence="9">Ca(2+)/H(+) antiporter</fullName>
    </recommendedName>
</protein>
<feature type="transmembrane region" description="Helical" evidence="9">
    <location>
        <begin position="103"/>
        <end position="124"/>
    </location>
</feature>
<dbReference type="Gene3D" id="1.20.1420.30">
    <property type="entry name" value="NCX, central ion-binding region"/>
    <property type="match status" value="1"/>
</dbReference>
<feature type="transmembrane region" description="Helical" evidence="9">
    <location>
        <begin position="136"/>
        <end position="160"/>
    </location>
</feature>
<evidence type="ECO:0000256" key="9">
    <source>
        <dbReference type="RuleBase" id="RU365028"/>
    </source>
</evidence>
<feature type="transmembrane region" description="Helical" evidence="9">
    <location>
        <begin position="220"/>
        <end position="242"/>
    </location>
</feature>
<evidence type="ECO:0000256" key="4">
    <source>
        <dbReference type="ARBA" id="ARBA00022692"/>
    </source>
</evidence>
<dbReference type="OrthoDB" id="9776105at2"/>
<proteinExistence type="inferred from homology"/>
<accession>A0A0P6Y656</accession>
<keyword evidence="8 9" id="KW-0472">Membrane</keyword>
<comment type="caution">
    <text evidence="9">Lacks conserved residue(s) required for the propagation of feature annotation.</text>
</comment>
<keyword evidence="7 9" id="KW-0406">Ion transport</keyword>
<keyword evidence="3 9" id="KW-0109">Calcium transport</keyword>
<dbReference type="PANTHER" id="PTHR31503">
    <property type="entry name" value="VACUOLAR CALCIUM ION TRANSPORTER"/>
    <property type="match status" value="1"/>
</dbReference>
<comment type="caution">
    <text evidence="11">The sequence shown here is derived from an EMBL/GenBank/DDBJ whole genome shotgun (WGS) entry which is preliminary data.</text>
</comment>
<evidence type="ECO:0000256" key="1">
    <source>
        <dbReference type="ARBA" id="ARBA00004127"/>
    </source>
</evidence>
<evidence type="ECO:0000256" key="8">
    <source>
        <dbReference type="ARBA" id="ARBA00023136"/>
    </source>
</evidence>
<feature type="transmembrane region" description="Helical" evidence="9">
    <location>
        <begin position="172"/>
        <end position="193"/>
    </location>
</feature>
<comment type="subcellular location">
    <subcellularLocation>
        <location evidence="1">Endomembrane system</location>
        <topology evidence="1">Multi-pass membrane protein</topology>
    </subcellularLocation>
</comment>
<evidence type="ECO:0000256" key="3">
    <source>
        <dbReference type="ARBA" id="ARBA00022568"/>
    </source>
</evidence>
<comment type="similarity">
    <text evidence="9">Belongs to the Ca(2+):cation antiporter (CaCA) (TC 2.A.19) family.</text>
</comment>
<dbReference type="InterPro" id="IPR004837">
    <property type="entry name" value="NaCa_Exmemb"/>
</dbReference>
<sequence>MDEGGNRSVKAYVKNPLYWLLLFVPLTLVAELLHVGEVVIFFFSVLGIVPLAKLIGDATEELALHVGPRLGGFLNATLGNAAELIITIVALRAGLIELVKASITGSIVGNLLLIMGLAILLGGLKHGTQKFDRVNAGLAATQMTLAIIALAIPTFFARAITANGGTHDTVEALSVGVAITMLVVYALSVLFTFRREAVEVPAIETPPVHHHEPTWSKRTALVVLGLSTVAIAWLSEVLVGAVEPAVAAMGLSEFFVGIIIIPIVGNAAEHLVAVTVARQNKMELSMSIALGSSMQIALLVAPLLVLLSLFIAPEPMDLVFNPFELEALGAATIIAAFVALDGESNWMEGIQLLAVFVILAIGFFFLPF</sequence>
<dbReference type="Proteomes" id="UP000050502">
    <property type="component" value="Unassembled WGS sequence"/>
</dbReference>
<evidence type="ECO:0000313" key="11">
    <source>
        <dbReference type="EMBL" id="KPL87331.1"/>
    </source>
</evidence>
<dbReference type="AlphaFoldDB" id="A0A0P6Y656"/>
<gene>
    <name evidence="11" type="ORF">SE16_12695</name>
</gene>
<keyword evidence="6 9" id="KW-1133">Transmembrane helix</keyword>
<evidence type="ECO:0000256" key="7">
    <source>
        <dbReference type="ARBA" id="ARBA00023065"/>
    </source>
</evidence>
<feature type="domain" description="Sodium/calcium exchanger membrane region" evidence="10">
    <location>
        <begin position="220"/>
        <end position="364"/>
    </location>
</feature>
<dbReference type="GO" id="GO:0015369">
    <property type="term" value="F:calcium:proton antiporter activity"/>
    <property type="evidence" value="ECO:0007669"/>
    <property type="project" value="UniProtKB-UniRule"/>
</dbReference>
<feature type="transmembrane region" description="Helical" evidence="9">
    <location>
        <begin position="288"/>
        <end position="312"/>
    </location>
</feature>
<dbReference type="PATRIC" id="fig|872965.6.peg.3009"/>
<comment type="function">
    <text evidence="9">Ca(+)/H(+) antiporter that extrudes calcium in exchange for external protons.</text>
</comment>
<dbReference type="InterPro" id="IPR044880">
    <property type="entry name" value="NCX_ion-bd_dom_sf"/>
</dbReference>
<dbReference type="Pfam" id="PF01699">
    <property type="entry name" value="Na_Ca_ex"/>
    <property type="match status" value="2"/>
</dbReference>
<dbReference type="NCBIfam" id="TIGR00378">
    <property type="entry name" value="cax"/>
    <property type="match status" value="1"/>
</dbReference>
<dbReference type="PANTHER" id="PTHR31503:SF22">
    <property type="entry name" value="VACUOLAR CALCIUM ION TRANSPORTER"/>
    <property type="match status" value="1"/>
</dbReference>
<dbReference type="InterPro" id="IPR004798">
    <property type="entry name" value="CAX-like"/>
</dbReference>
<name>A0A0P6Y656_9CHLR</name>
<feature type="transmembrane region" description="Helical" evidence="9">
    <location>
        <begin position="349"/>
        <end position="366"/>
    </location>
</feature>
<dbReference type="InterPro" id="IPR004713">
    <property type="entry name" value="CaH_exchang"/>
</dbReference>
<evidence type="ECO:0000259" key="10">
    <source>
        <dbReference type="Pfam" id="PF01699"/>
    </source>
</evidence>
<organism evidence="11 12">
    <name type="scientific">Ardenticatena maritima</name>
    <dbReference type="NCBI Taxonomy" id="872965"/>
    <lineage>
        <taxon>Bacteria</taxon>
        <taxon>Bacillati</taxon>
        <taxon>Chloroflexota</taxon>
        <taxon>Ardenticatenia</taxon>
        <taxon>Ardenticatenales</taxon>
        <taxon>Ardenticatenaceae</taxon>
        <taxon>Ardenticatena</taxon>
    </lineage>
</organism>
<feature type="transmembrane region" description="Helical" evidence="9">
    <location>
        <begin position="70"/>
        <end position="91"/>
    </location>
</feature>
<dbReference type="GO" id="GO:0012505">
    <property type="term" value="C:endomembrane system"/>
    <property type="evidence" value="ECO:0007669"/>
    <property type="project" value="UniProtKB-SubCell"/>
</dbReference>
<keyword evidence="4 9" id="KW-0812">Transmembrane</keyword>
<keyword evidence="2 9" id="KW-0813">Transport</keyword>
<evidence type="ECO:0000256" key="6">
    <source>
        <dbReference type="ARBA" id="ARBA00022989"/>
    </source>
</evidence>
<feature type="domain" description="Sodium/calcium exchanger membrane region" evidence="10">
    <location>
        <begin position="38"/>
        <end position="193"/>
    </location>
</feature>
<dbReference type="EMBL" id="LGKN01000006">
    <property type="protein sequence ID" value="KPL87331.1"/>
    <property type="molecule type" value="Genomic_DNA"/>
</dbReference>
<keyword evidence="5 9" id="KW-0106">Calcium</keyword>
<keyword evidence="9" id="KW-0050">Antiport</keyword>
<feature type="transmembrane region" description="Helical" evidence="9">
    <location>
        <begin position="254"/>
        <end position="276"/>
    </location>
</feature>
<evidence type="ECO:0000256" key="5">
    <source>
        <dbReference type="ARBA" id="ARBA00022837"/>
    </source>
</evidence>
<feature type="transmembrane region" description="Helical" evidence="9">
    <location>
        <begin position="20"/>
        <end position="49"/>
    </location>
</feature>
<evidence type="ECO:0000256" key="2">
    <source>
        <dbReference type="ARBA" id="ARBA00022448"/>
    </source>
</evidence>
<dbReference type="GO" id="GO:0016020">
    <property type="term" value="C:membrane"/>
    <property type="evidence" value="ECO:0007669"/>
    <property type="project" value="InterPro"/>
</dbReference>
<dbReference type="GO" id="GO:0006874">
    <property type="term" value="P:intracellular calcium ion homeostasis"/>
    <property type="evidence" value="ECO:0007669"/>
    <property type="project" value="TreeGrafter"/>
</dbReference>